<evidence type="ECO:0000313" key="1">
    <source>
        <dbReference type="EMBL" id="KAF4641165.1"/>
    </source>
</evidence>
<dbReference type="VEuPathDB" id="ToxoDB:TGME49_260570"/>
<sequence>MLERGGTDTFGRTLADIVDLLRYREVRVRLSVRSYEFRGETKVTCKVVGCAWTERDVEAQTSACLRSIRDQLN</sequence>
<dbReference type="EMBL" id="JAAUHK010000194">
    <property type="protein sequence ID" value="KAF4641165.1"/>
    <property type="molecule type" value="Genomic_DNA"/>
</dbReference>
<organism evidence="1 2">
    <name type="scientific">Toxoplasma gondii</name>
    <dbReference type="NCBI Taxonomy" id="5811"/>
    <lineage>
        <taxon>Eukaryota</taxon>
        <taxon>Sar</taxon>
        <taxon>Alveolata</taxon>
        <taxon>Apicomplexa</taxon>
        <taxon>Conoidasida</taxon>
        <taxon>Coccidia</taxon>
        <taxon>Eucoccidiorida</taxon>
        <taxon>Eimeriorina</taxon>
        <taxon>Sarcocystidae</taxon>
        <taxon>Toxoplasma</taxon>
    </lineage>
</organism>
<accession>A0A7J6K173</accession>
<dbReference type="Proteomes" id="UP000557509">
    <property type="component" value="Unassembled WGS sequence"/>
</dbReference>
<comment type="caution">
    <text evidence="1">The sequence shown here is derived from an EMBL/GenBank/DDBJ whole genome shotgun (WGS) entry which is preliminary data.</text>
</comment>
<dbReference type="AlphaFoldDB" id="A0A7J6K173"/>
<name>A0A7J6K173_TOXGO</name>
<reference evidence="1 2" key="1">
    <citation type="submission" date="2020-03" db="EMBL/GenBank/DDBJ databases">
        <title>Genome sequence of Toxoplasma gondii RH-88 strain.</title>
        <authorList>
            <person name="Lorenzi H.A."/>
            <person name="Venepally P."/>
            <person name="Rozenberg A."/>
            <person name="Sibley D."/>
        </authorList>
    </citation>
    <scope>NUCLEOTIDE SEQUENCE [LARGE SCALE GENOMIC DNA]</scope>
    <source>
        <strain evidence="1 2">RH-88</strain>
    </source>
</reference>
<gene>
    <name evidence="1" type="ORF">TGRH88_069750</name>
</gene>
<keyword evidence="2" id="KW-1185">Reference proteome</keyword>
<evidence type="ECO:0000313" key="2">
    <source>
        <dbReference type="Proteomes" id="UP000557509"/>
    </source>
</evidence>
<proteinExistence type="predicted"/>
<protein>
    <submittedName>
        <fullName evidence="1">Uncharacterized protein</fullName>
    </submittedName>
</protein>